<feature type="transmembrane region" description="Helical" evidence="6">
    <location>
        <begin position="135"/>
        <end position="155"/>
    </location>
</feature>
<feature type="transmembrane region" description="Helical" evidence="6">
    <location>
        <begin position="389"/>
        <end position="411"/>
    </location>
</feature>
<feature type="transmembrane region" description="Helical" evidence="6">
    <location>
        <begin position="299"/>
        <end position="321"/>
    </location>
</feature>
<feature type="transmembrane region" description="Helical" evidence="6">
    <location>
        <begin position="46"/>
        <end position="67"/>
    </location>
</feature>
<feature type="transmembrane region" description="Helical" evidence="6">
    <location>
        <begin position="264"/>
        <end position="287"/>
    </location>
</feature>
<feature type="transmembrane region" description="Helical" evidence="6">
    <location>
        <begin position="105"/>
        <end position="123"/>
    </location>
</feature>
<evidence type="ECO:0000256" key="3">
    <source>
        <dbReference type="ARBA" id="ARBA00022989"/>
    </source>
</evidence>
<dbReference type="PROSITE" id="PS50850">
    <property type="entry name" value="MFS"/>
    <property type="match status" value="1"/>
</dbReference>
<feature type="domain" description="Major facilitator superfamily (MFS) profile" evidence="7">
    <location>
        <begin position="9"/>
        <end position="459"/>
    </location>
</feature>
<evidence type="ECO:0000313" key="8">
    <source>
        <dbReference type="EMBL" id="MBA9001798.1"/>
    </source>
</evidence>
<feature type="transmembrane region" description="Helical" evidence="6">
    <location>
        <begin position="431"/>
        <end position="455"/>
    </location>
</feature>
<comment type="subcellular location">
    <subcellularLocation>
        <location evidence="1">Cell membrane</location>
        <topology evidence="1">Multi-pass membrane protein</topology>
    </subcellularLocation>
</comment>
<dbReference type="Pfam" id="PF07690">
    <property type="entry name" value="MFS_1"/>
    <property type="match status" value="1"/>
</dbReference>
<feature type="transmembrane region" description="Helical" evidence="6">
    <location>
        <begin position="194"/>
        <end position="213"/>
    </location>
</feature>
<evidence type="ECO:0000313" key="9">
    <source>
        <dbReference type="Proteomes" id="UP000539313"/>
    </source>
</evidence>
<dbReference type="InterPro" id="IPR011701">
    <property type="entry name" value="MFS"/>
</dbReference>
<dbReference type="PANTHER" id="PTHR42718:SF42">
    <property type="entry name" value="EXPORT PROTEIN"/>
    <property type="match status" value="1"/>
</dbReference>
<dbReference type="Proteomes" id="UP000539313">
    <property type="component" value="Unassembled WGS sequence"/>
</dbReference>
<sequence>MTRGRYRWALAVVAVSAFMITMDNSVVAIAQQTIRDDLGLSAAELRWVTIGYIVMFSCLMVAGGRLADLYGCRVTFVTGMAVFTAASAVSGLAESAPTLIGARVVQGSGAALALPALLVAITVGRDDRQRSLGQVVWLGSLACAMAGGPSVGGFIVERWHWGWIFLINVPVGVLVIALGLAVLRGRSGRAGTALDMPGVILSATMLFTLVYALHAGGEAGYGDPAVLAVLGIAVLAAVSFVVVERWAPNPMIDMGFFRNRVFSGGLASSMLWGIGFNGVMYYSALFMQTVLGFRPTTAALAYVPPALLVLVLTPVSFVLAGRVGARPTVAAGMLLLAGGMAAFTALQAGDGFAELMPGIALCGIGSALTMPLAMYALKAIPDERAGVAGGILSVVREVSAALGIAVLGVVIDVLERQAARSGETGAEAFRHGASVGLLVGAALVLLGAVISALTLPPRRRTPAGEAPVPVPRPERVREPVAVGAAYGGSPSSAEPGAWFVQPSGRLGGTTGGRRYRPRYTTSGPDWTPPPDPPGFADGDRFRG</sequence>
<comment type="caution">
    <text evidence="8">The sequence shown here is derived from an EMBL/GenBank/DDBJ whole genome shotgun (WGS) entry which is preliminary data.</text>
</comment>
<dbReference type="InterPro" id="IPR036259">
    <property type="entry name" value="MFS_trans_sf"/>
</dbReference>
<dbReference type="EMBL" id="JACJII010000001">
    <property type="protein sequence ID" value="MBA9001798.1"/>
    <property type="molecule type" value="Genomic_DNA"/>
</dbReference>
<dbReference type="RefSeq" id="WP_246441938.1">
    <property type="nucleotide sequence ID" value="NZ_JACJII010000001.1"/>
</dbReference>
<dbReference type="Gene3D" id="1.20.1250.20">
    <property type="entry name" value="MFS general substrate transporter like domains"/>
    <property type="match status" value="1"/>
</dbReference>
<feature type="transmembrane region" description="Helical" evidence="6">
    <location>
        <begin position="161"/>
        <end position="182"/>
    </location>
</feature>
<gene>
    <name evidence="8" type="ORF">HNR21_000680</name>
</gene>
<organism evidence="8 9">
    <name type="scientific">Thermomonospora cellulosilytica</name>
    <dbReference type="NCBI Taxonomy" id="1411118"/>
    <lineage>
        <taxon>Bacteria</taxon>
        <taxon>Bacillati</taxon>
        <taxon>Actinomycetota</taxon>
        <taxon>Actinomycetes</taxon>
        <taxon>Streptosporangiales</taxon>
        <taxon>Thermomonosporaceae</taxon>
        <taxon>Thermomonospora</taxon>
    </lineage>
</organism>
<dbReference type="CDD" id="cd17321">
    <property type="entry name" value="MFS_MMR_MDR_like"/>
    <property type="match status" value="1"/>
</dbReference>
<keyword evidence="4 6" id="KW-0472">Membrane</keyword>
<evidence type="ECO:0000256" key="2">
    <source>
        <dbReference type="ARBA" id="ARBA00022692"/>
    </source>
</evidence>
<evidence type="ECO:0000256" key="4">
    <source>
        <dbReference type="ARBA" id="ARBA00023136"/>
    </source>
</evidence>
<dbReference type="InterPro" id="IPR020846">
    <property type="entry name" value="MFS_dom"/>
</dbReference>
<feature type="transmembrane region" description="Helical" evidence="6">
    <location>
        <begin position="355"/>
        <end position="377"/>
    </location>
</feature>
<dbReference type="GO" id="GO:0005886">
    <property type="term" value="C:plasma membrane"/>
    <property type="evidence" value="ECO:0007669"/>
    <property type="project" value="UniProtKB-SubCell"/>
</dbReference>
<dbReference type="PANTHER" id="PTHR42718">
    <property type="entry name" value="MAJOR FACILITATOR SUPERFAMILY MULTIDRUG TRANSPORTER MFSC"/>
    <property type="match status" value="1"/>
</dbReference>
<evidence type="ECO:0000256" key="5">
    <source>
        <dbReference type="SAM" id="MobiDB-lite"/>
    </source>
</evidence>
<dbReference type="GO" id="GO:0022857">
    <property type="term" value="F:transmembrane transporter activity"/>
    <property type="evidence" value="ECO:0007669"/>
    <property type="project" value="InterPro"/>
</dbReference>
<keyword evidence="2 6" id="KW-0812">Transmembrane</keyword>
<evidence type="ECO:0000259" key="7">
    <source>
        <dbReference type="PROSITE" id="PS50850"/>
    </source>
</evidence>
<feature type="transmembrane region" description="Helical" evidence="6">
    <location>
        <begin position="225"/>
        <end position="243"/>
    </location>
</feature>
<reference evidence="8 9" key="1">
    <citation type="submission" date="2020-08" db="EMBL/GenBank/DDBJ databases">
        <title>Sequencing the genomes of 1000 actinobacteria strains.</title>
        <authorList>
            <person name="Klenk H.-P."/>
        </authorList>
    </citation>
    <scope>NUCLEOTIDE SEQUENCE [LARGE SCALE GENOMIC DNA]</scope>
    <source>
        <strain evidence="8 9">DSM 45823</strain>
    </source>
</reference>
<feature type="transmembrane region" description="Helical" evidence="6">
    <location>
        <begin position="74"/>
        <end position="93"/>
    </location>
</feature>
<protein>
    <submittedName>
        <fullName evidence="8">EmrB/QacA subfamily drug resistance transporter</fullName>
    </submittedName>
</protein>
<feature type="transmembrane region" description="Helical" evidence="6">
    <location>
        <begin position="328"/>
        <end position="349"/>
    </location>
</feature>
<evidence type="ECO:0000256" key="6">
    <source>
        <dbReference type="SAM" id="Phobius"/>
    </source>
</evidence>
<name>A0A7W3R660_9ACTN</name>
<dbReference type="Gene3D" id="1.20.1720.10">
    <property type="entry name" value="Multidrug resistance protein D"/>
    <property type="match status" value="1"/>
</dbReference>
<dbReference type="SUPFAM" id="SSF103473">
    <property type="entry name" value="MFS general substrate transporter"/>
    <property type="match status" value="1"/>
</dbReference>
<accession>A0A7W3R660</accession>
<dbReference type="AlphaFoldDB" id="A0A7W3R660"/>
<proteinExistence type="predicted"/>
<evidence type="ECO:0000256" key="1">
    <source>
        <dbReference type="ARBA" id="ARBA00004651"/>
    </source>
</evidence>
<feature type="region of interest" description="Disordered" evidence="5">
    <location>
        <begin position="485"/>
        <end position="543"/>
    </location>
</feature>
<keyword evidence="9" id="KW-1185">Reference proteome</keyword>
<keyword evidence="3 6" id="KW-1133">Transmembrane helix</keyword>